<protein>
    <submittedName>
        <fullName evidence="3">Uncharacterized protein</fullName>
    </submittedName>
</protein>
<comment type="caution">
    <text evidence="3">The sequence shown here is derived from an EMBL/GenBank/DDBJ whole genome shotgun (WGS) entry which is preliminary data.</text>
</comment>
<dbReference type="Proteomes" id="UP000232122">
    <property type="component" value="Unassembled WGS sequence"/>
</dbReference>
<keyword evidence="1" id="KW-1133">Transmembrane helix</keyword>
<feature type="transmembrane region" description="Helical" evidence="1">
    <location>
        <begin position="63"/>
        <end position="84"/>
    </location>
</feature>
<dbReference type="EMBL" id="NPEF01000495">
    <property type="protein sequence ID" value="PJZ90837.1"/>
    <property type="molecule type" value="Genomic_DNA"/>
</dbReference>
<dbReference type="EMBL" id="NPEF02000002">
    <property type="protein sequence ID" value="MDV6234640.1"/>
    <property type="molecule type" value="Genomic_DNA"/>
</dbReference>
<dbReference type="AlphaFoldDB" id="A0A2N0B2R9"/>
<accession>A0A2N0B2R9</accession>
<proteinExistence type="predicted"/>
<feature type="transmembrane region" description="Helical" evidence="1">
    <location>
        <begin position="96"/>
        <end position="123"/>
    </location>
</feature>
<evidence type="ECO:0000313" key="3">
    <source>
        <dbReference type="EMBL" id="PJZ90837.1"/>
    </source>
</evidence>
<evidence type="ECO:0000313" key="2">
    <source>
        <dbReference type="EMBL" id="MDV6234640.1"/>
    </source>
</evidence>
<dbReference type="OrthoDB" id="10016859at2"/>
<reference evidence="2 4" key="2">
    <citation type="journal article" date="2018" name="Microb. Genom.">
        <title>Deciphering the unexplored Leptospira diversity from soils uncovers genomic evolution to virulence.</title>
        <authorList>
            <person name="Thibeaux R."/>
            <person name="Iraola G."/>
            <person name="Ferres I."/>
            <person name="Bierque E."/>
            <person name="Girault D."/>
            <person name="Soupe-Gilbert M.E."/>
            <person name="Picardeau M."/>
            <person name="Goarant C."/>
        </authorList>
    </citation>
    <scope>NUCLEOTIDE SEQUENCE [LARGE SCALE GENOMIC DNA]</scope>
    <source>
        <strain evidence="2 4">ATI7-C-A5</strain>
    </source>
</reference>
<accession>A0A2N0BP69</accession>
<dbReference type="RefSeq" id="WP_100745871.1">
    <property type="nucleotide sequence ID" value="NZ_NPEF02000002.1"/>
</dbReference>
<name>A0A2N0B2R9_9LEPT</name>
<evidence type="ECO:0000313" key="4">
    <source>
        <dbReference type="Proteomes" id="UP000232122"/>
    </source>
</evidence>
<keyword evidence="4" id="KW-1185">Reference proteome</keyword>
<keyword evidence="1" id="KW-0472">Membrane</keyword>
<gene>
    <name evidence="2" type="ORF">CH379_003230</name>
    <name evidence="3" type="ORF">CH379_22045</name>
</gene>
<evidence type="ECO:0000256" key="1">
    <source>
        <dbReference type="SAM" id="Phobius"/>
    </source>
</evidence>
<sequence length="150" mass="16907">MIGRDAKHVALVISIAVSAFFLATAEYTPVYRDGPWIRDDRIYGFPVPFIYKSAAGSLTYEVIIPYLLVDLIAYLSLTAASFSLSARFLSTKIHVLNLRAGAVITTVVCTLMIAVHIGAISVFDYWSRWNLDYYGDSLKFVSFHFGLYWF</sequence>
<organism evidence="3">
    <name type="scientific">Leptospira ellisii</name>
    <dbReference type="NCBI Taxonomy" id="2023197"/>
    <lineage>
        <taxon>Bacteria</taxon>
        <taxon>Pseudomonadati</taxon>
        <taxon>Spirochaetota</taxon>
        <taxon>Spirochaetia</taxon>
        <taxon>Leptospirales</taxon>
        <taxon>Leptospiraceae</taxon>
        <taxon>Leptospira</taxon>
    </lineage>
</organism>
<reference evidence="2" key="3">
    <citation type="submission" date="2023-10" db="EMBL/GenBank/DDBJ databases">
        <authorList>
            <person name="Picardeau M."/>
            <person name="Thibeaux R."/>
        </authorList>
    </citation>
    <scope>NUCLEOTIDE SEQUENCE</scope>
    <source>
        <strain evidence="2">ATI7-C-A5</strain>
    </source>
</reference>
<reference evidence="3" key="1">
    <citation type="submission" date="2017-07" db="EMBL/GenBank/DDBJ databases">
        <title>Leptospira spp. isolated from tropical soils.</title>
        <authorList>
            <person name="Thibeaux R."/>
            <person name="Iraola G."/>
            <person name="Ferres I."/>
            <person name="Bierque E."/>
            <person name="Girault D."/>
            <person name="Soupe-Gilbert M.-E."/>
            <person name="Picardeau M."/>
            <person name="Goarant C."/>
        </authorList>
    </citation>
    <scope>NUCLEOTIDE SEQUENCE [LARGE SCALE GENOMIC DNA]</scope>
    <source>
        <strain evidence="3">ATI7-C-A5</strain>
    </source>
</reference>
<keyword evidence="1" id="KW-0812">Transmembrane</keyword>